<dbReference type="AlphaFoldDB" id="A0A8T0G3I5"/>
<accession>A0A8T0G3I5</accession>
<protein>
    <submittedName>
        <fullName evidence="2">Uncharacterized protein</fullName>
    </submittedName>
</protein>
<gene>
    <name evidence="2" type="ORF">HNY73_000975</name>
</gene>
<name>A0A8T0G3I5_ARGBR</name>
<reference evidence="2" key="1">
    <citation type="journal article" date="2020" name="bioRxiv">
        <title>Chromosome-level reference genome of the European wasp spider Argiope bruennichi: a resource for studies on range expansion and evolutionary adaptation.</title>
        <authorList>
            <person name="Sheffer M.M."/>
            <person name="Hoppe A."/>
            <person name="Krehenwinkel H."/>
            <person name="Uhl G."/>
            <person name="Kuss A.W."/>
            <person name="Jensen L."/>
            <person name="Jensen C."/>
            <person name="Gillespie R.G."/>
            <person name="Hoff K.J."/>
            <person name="Prost S."/>
        </authorList>
    </citation>
    <scope>NUCLEOTIDE SEQUENCE</scope>
</reference>
<keyword evidence="3" id="KW-1185">Reference proteome</keyword>
<reference evidence="2" key="2">
    <citation type="submission" date="2020-06" db="EMBL/GenBank/DDBJ databases">
        <authorList>
            <person name="Sheffer M."/>
        </authorList>
    </citation>
    <scope>NUCLEOTIDE SEQUENCE</scope>
</reference>
<organism evidence="2 3">
    <name type="scientific">Argiope bruennichi</name>
    <name type="common">Wasp spider</name>
    <name type="synonym">Aranea bruennichi</name>
    <dbReference type="NCBI Taxonomy" id="94029"/>
    <lineage>
        <taxon>Eukaryota</taxon>
        <taxon>Metazoa</taxon>
        <taxon>Ecdysozoa</taxon>
        <taxon>Arthropoda</taxon>
        <taxon>Chelicerata</taxon>
        <taxon>Arachnida</taxon>
        <taxon>Araneae</taxon>
        <taxon>Araneomorphae</taxon>
        <taxon>Entelegynae</taxon>
        <taxon>Araneoidea</taxon>
        <taxon>Araneidae</taxon>
        <taxon>Argiope</taxon>
    </lineage>
</organism>
<keyword evidence="1" id="KW-0732">Signal</keyword>
<evidence type="ECO:0000313" key="3">
    <source>
        <dbReference type="Proteomes" id="UP000807504"/>
    </source>
</evidence>
<evidence type="ECO:0000256" key="1">
    <source>
        <dbReference type="SAM" id="SignalP"/>
    </source>
</evidence>
<comment type="caution">
    <text evidence="2">The sequence shown here is derived from an EMBL/GenBank/DDBJ whole genome shotgun (WGS) entry which is preliminary data.</text>
</comment>
<evidence type="ECO:0000313" key="2">
    <source>
        <dbReference type="EMBL" id="KAF8796620.1"/>
    </source>
</evidence>
<feature type="signal peptide" evidence="1">
    <location>
        <begin position="1"/>
        <end position="25"/>
    </location>
</feature>
<dbReference type="EMBL" id="JABXBU010000001">
    <property type="protein sequence ID" value="KAF8796620.1"/>
    <property type="molecule type" value="Genomic_DNA"/>
</dbReference>
<proteinExistence type="predicted"/>
<sequence>MDNHFSKMFVIKFIILLLFIKEGLCMDFQLRAPRFQHEPANRIDFSNFPTGTESIYLHFNRMTNLQRKILDHSGEYVFLSSNPYNPHLIFQYLVLDTTVNHITPTA</sequence>
<feature type="chain" id="PRO_5035950203" evidence="1">
    <location>
        <begin position="26"/>
        <end position="106"/>
    </location>
</feature>
<dbReference type="Proteomes" id="UP000807504">
    <property type="component" value="Unassembled WGS sequence"/>
</dbReference>